<reference evidence="2 3" key="1">
    <citation type="submission" date="2016-11" db="EMBL/GenBank/DDBJ databases">
        <authorList>
            <person name="Manzoor S."/>
        </authorList>
    </citation>
    <scope>NUCLEOTIDE SEQUENCE [LARGE SCALE GENOMIC DNA]</scope>
    <source>
        <strain evidence="2">Clostridium ultunense strain Esp</strain>
    </source>
</reference>
<sequence length="284" mass="32952">MENYINCEGKVKLYYRKDVPKGAIANIIINHGFAEHFNRYDYVTEKLNEANFGVYRYDLRGHGRSKGLKGHINSFMDLAEDADRVVNLAKEEYPKLPLFMLGHSMGGFITCLYGIKYPNKLEGQIFSGAAVRRVPQVEGIKGDIYNFINLFLPKMKIKNQLSKDICSVAEVVEDYEMDPLVLKEATLNFYVQFLVKGTSWIGKNIGNYNYPCLIIHGEKDKIVPKETAIFLYNNILSEDKEIKIYDDLFHEILNENKRDKVLLDIMNWLYNRSNRERQKALLIE</sequence>
<name>M1ZIL2_9FIRM</name>
<gene>
    <name evidence="2" type="ORF">CUESP1_2296</name>
</gene>
<dbReference type="Proteomes" id="UP000245423">
    <property type="component" value="Chromosome 1"/>
</dbReference>
<dbReference type="EMBL" id="LT669839">
    <property type="protein sequence ID" value="SHD77650.1"/>
    <property type="molecule type" value="Genomic_DNA"/>
</dbReference>
<feature type="domain" description="Serine aminopeptidase S33" evidence="1">
    <location>
        <begin position="25"/>
        <end position="256"/>
    </location>
</feature>
<keyword evidence="3" id="KW-1185">Reference proteome</keyword>
<dbReference type="AlphaFoldDB" id="M1ZIL2"/>
<dbReference type="Pfam" id="PF12146">
    <property type="entry name" value="Hydrolase_4"/>
    <property type="match status" value="1"/>
</dbReference>
<evidence type="ECO:0000313" key="2">
    <source>
        <dbReference type="EMBL" id="SHD77650.1"/>
    </source>
</evidence>
<keyword evidence="2" id="KW-0378">Hydrolase</keyword>
<dbReference type="InterPro" id="IPR022742">
    <property type="entry name" value="Hydrolase_4"/>
</dbReference>
<dbReference type="GO" id="GO:0047372">
    <property type="term" value="F:monoacylglycerol lipase activity"/>
    <property type="evidence" value="ECO:0007669"/>
    <property type="project" value="UniProtKB-EC"/>
</dbReference>
<evidence type="ECO:0000259" key="1">
    <source>
        <dbReference type="Pfam" id="PF12146"/>
    </source>
</evidence>
<dbReference type="SUPFAM" id="SSF53474">
    <property type="entry name" value="alpha/beta-Hydrolases"/>
    <property type="match status" value="1"/>
</dbReference>
<dbReference type="InterPro" id="IPR000073">
    <property type="entry name" value="AB_hydrolase_1"/>
</dbReference>
<dbReference type="EC" id="3.1.1.23" evidence="2"/>
<dbReference type="HOGENOM" id="CLU_026209_7_2_9"/>
<evidence type="ECO:0000313" key="3">
    <source>
        <dbReference type="Proteomes" id="UP000245423"/>
    </source>
</evidence>
<dbReference type="PRINTS" id="PR00111">
    <property type="entry name" value="ABHYDROLASE"/>
</dbReference>
<dbReference type="OrthoDB" id="9806902at2"/>
<accession>M1ZIL2</accession>
<organism evidence="2 3">
    <name type="scientific">[Clostridium] ultunense Esp</name>
    <dbReference type="NCBI Taxonomy" id="1288971"/>
    <lineage>
        <taxon>Bacteria</taxon>
        <taxon>Bacillati</taxon>
        <taxon>Bacillota</taxon>
        <taxon>Tissierellia</taxon>
        <taxon>Tissierellales</taxon>
        <taxon>Tepidimicrobiaceae</taxon>
        <taxon>Schnuerera</taxon>
    </lineage>
</organism>
<dbReference type="PANTHER" id="PTHR11614">
    <property type="entry name" value="PHOSPHOLIPASE-RELATED"/>
    <property type="match status" value="1"/>
</dbReference>
<dbReference type="InterPro" id="IPR051044">
    <property type="entry name" value="MAG_DAG_Lipase"/>
</dbReference>
<protein>
    <submittedName>
        <fullName evidence="2">Acylglycerol lipase</fullName>
        <ecNumber evidence="2">3.1.1.23</ecNumber>
    </submittedName>
</protein>
<dbReference type="InterPro" id="IPR029058">
    <property type="entry name" value="AB_hydrolase_fold"/>
</dbReference>
<dbReference type="RefSeq" id="WP_005588841.1">
    <property type="nucleotide sequence ID" value="NZ_LT669839.1"/>
</dbReference>
<dbReference type="Gene3D" id="3.40.50.1820">
    <property type="entry name" value="alpha/beta hydrolase"/>
    <property type="match status" value="1"/>
</dbReference>
<proteinExistence type="predicted"/>